<dbReference type="RefSeq" id="WP_106764866.1">
    <property type="nucleotide sequence ID" value="NZ_PXNP01000104.1"/>
</dbReference>
<feature type="domain" description="AB hydrolase-1" evidence="2">
    <location>
        <begin position="31"/>
        <end position="127"/>
    </location>
</feature>
<keyword evidence="4" id="KW-1185">Reference proteome</keyword>
<feature type="chain" id="PRO_5015610546" evidence="1">
    <location>
        <begin position="25"/>
        <end position="308"/>
    </location>
</feature>
<protein>
    <submittedName>
        <fullName evidence="3">Alpha/beta hydrolase</fullName>
    </submittedName>
</protein>
<keyword evidence="3" id="KW-0378">Hydrolase</keyword>
<dbReference type="InterPro" id="IPR029058">
    <property type="entry name" value="AB_hydrolase_fold"/>
</dbReference>
<sequence length="308" mass="32549">MRSAMPVRLCAGILMLAFSVLSHANYTQTRYPIVLVHGVTGFNTLGGLINYFHTIPWNLERSGARVYTASVSFVNSSEQRGQQLAHYINSLGHSKVNLMAHSQGAPTSRVAAALIPGRIASVTSIDGVNKGSKVADVIRGVIPPGSPVEGGADAIANALGGLVNALSGASNPQNGIAALETLTTPGTTALNDALGWKGVNRNACAGTGEDVWIDGHKVKFFSWTGRGIWTNLFDITDPFLGITSLAFGSEPNDGLVGVCSTMMGNVIGTHYDMNHVDAINHLLGARSLWTNPVSLYRSQANRLKNRGL</sequence>
<comment type="caution">
    <text evidence="3">The sequence shown here is derived from an EMBL/GenBank/DDBJ whole genome shotgun (WGS) entry which is preliminary data.</text>
</comment>
<dbReference type="InterPro" id="IPR000073">
    <property type="entry name" value="AB_hydrolase_1"/>
</dbReference>
<organism evidence="3 4">
    <name type="scientific">Marinobacter fuscus</name>
    <dbReference type="NCBI Taxonomy" id="2109942"/>
    <lineage>
        <taxon>Bacteria</taxon>
        <taxon>Pseudomonadati</taxon>
        <taxon>Pseudomonadota</taxon>
        <taxon>Gammaproteobacteria</taxon>
        <taxon>Pseudomonadales</taxon>
        <taxon>Marinobacteraceae</taxon>
        <taxon>Marinobacter</taxon>
    </lineage>
</organism>
<accession>A0A2T1K5A8</accession>
<dbReference type="Proteomes" id="UP000239866">
    <property type="component" value="Unassembled WGS sequence"/>
</dbReference>
<evidence type="ECO:0000259" key="2">
    <source>
        <dbReference type="Pfam" id="PF00561"/>
    </source>
</evidence>
<dbReference type="Pfam" id="PF00561">
    <property type="entry name" value="Abhydrolase_1"/>
    <property type="match status" value="1"/>
</dbReference>
<dbReference type="SUPFAM" id="SSF53474">
    <property type="entry name" value="alpha/beta-Hydrolases"/>
    <property type="match status" value="1"/>
</dbReference>
<dbReference type="Gene3D" id="3.40.50.1820">
    <property type="entry name" value="alpha/beta hydrolase"/>
    <property type="match status" value="1"/>
</dbReference>
<dbReference type="GO" id="GO:0016787">
    <property type="term" value="F:hydrolase activity"/>
    <property type="evidence" value="ECO:0007669"/>
    <property type="project" value="UniProtKB-KW"/>
</dbReference>
<dbReference type="EMBL" id="PXNP01000104">
    <property type="protein sequence ID" value="PSF05250.1"/>
    <property type="molecule type" value="Genomic_DNA"/>
</dbReference>
<gene>
    <name evidence="3" type="ORF">C7H09_16790</name>
</gene>
<feature type="signal peptide" evidence="1">
    <location>
        <begin position="1"/>
        <end position="24"/>
    </location>
</feature>
<evidence type="ECO:0000313" key="4">
    <source>
        <dbReference type="Proteomes" id="UP000239866"/>
    </source>
</evidence>
<dbReference type="AlphaFoldDB" id="A0A2T1K5A8"/>
<keyword evidence="1" id="KW-0732">Signal</keyword>
<reference evidence="3 4" key="1">
    <citation type="submission" date="2018-03" db="EMBL/GenBank/DDBJ databases">
        <title>Marinobacter brunus sp. nov., a marine bacterium of Gamma-proteobacteria isolated from the surface seawater of the South China Sea.</title>
        <authorList>
            <person name="Cheng H."/>
            <person name="Wu Y.-H."/>
            <person name="Xamxidin M."/>
            <person name="Xu X.-W."/>
        </authorList>
    </citation>
    <scope>NUCLEOTIDE SEQUENCE [LARGE SCALE GENOMIC DNA]</scope>
    <source>
        <strain evidence="3 4">NH169-3</strain>
    </source>
</reference>
<evidence type="ECO:0000313" key="3">
    <source>
        <dbReference type="EMBL" id="PSF05250.1"/>
    </source>
</evidence>
<name>A0A2T1K5A8_9GAMM</name>
<proteinExistence type="predicted"/>
<evidence type="ECO:0000256" key="1">
    <source>
        <dbReference type="SAM" id="SignalP"/>
    </source>
</evidence>
<dbReference type="OrthoDB" id="2004167at2"/>